<gene>
    <name evidence="2" type="ORF">BI198_03710</name>
</gene>
<evidence type="ECO:0000259" key="1">
    <source>
        <dbReference type="Pfam" id="PF12146"/>
    </source>
</evidence>
<dbReference type="Gene3D" id="3.30.300.20">
    <property type="match status" value="1"/>
</dbReference>
<dbReference type="PANTHER" id="PTHR39624:SF2">
    <property type="entry name" value="OSMC-LIKE PROTEIN"/>
    <property type="match status" value="1"/>
</dbReference>
<sequence>MREKLTFISNGISLSGLLESPASHVKAYAIFAHCFTCGKDIAAATRISRALVAKGIAVLRFDFTGLGNSDGDFANTNFSSNLADLTAAADYLAKHYQAPQLLIGHSLGGAAVLAVANRIKSVNAVVAIAAPAKAEHVIKNFADSVDAIKRDGVATVKLGLREFSIQKQFIDDVNANSQHHFGLNGKALLILHSPVDTVVSINEAEKIYSSVKHPKSFISLDKADHLLSNKADAEYAATVISSWADKYLHTDTDDVADDITNDISDDATDDAAEKTITENGSLVVTEKDHNFTLNVSSDSHFWLADEPLAVGGQNLGPDPYEHLLAALGTCTVMTMRMYAKHKKLAITDISVSLSHSKNYHQDCKNCDEQDGHVELISRKIKIVGDISDEQRQRLLAIADKCPVHKTLHSKLVVETTAE</sequence>
<name>A0A1E7Q3Z2_9GAMM</name>
<dbReference type="AlphaFoldDB" id="A0A1E7Q3Z2"/>
<dbReference type="Proteomes" id="UP000242258">
    <property type="component" value="Unassembled WGS sequence"/>
</dbReference>
<dbReference type="SUPFAM" id="SSF53474">
    <property type="entry name" value="alpha/beta-Hydrolases"/>
    <property type="match status" value="1"/>
</dbReference>
<dbReference type="RefSeq" id="WP_070048334.1">
    <property type="nucleotide sequence ID" value="NZ_CBCSDO010000001.1"/>
</dbReference>
<dbReference type="OrthoDB" id="9789573at2"/>
<feature type="domain" description="Serine aminopeptidase S33" evidence="1">
    <location>
        <begin position="44"/>
        <end position="136"/>
    </location>
</feature>
<evidence type="ECO:0000313" key="3">
    <source>
        <dbReference type="Proteomes" id="UP000242258"/>
    </source>
</evidence>
<dbReference type="EMBL" id="MKEK01000001">
    <property type="protein sequence ID" value="OEY68768.1"/>
    <property type="molecule type" value="Genomic_DNA"/>
</dbReference>
<evidence type="ECO:0000313" key="2">
    <source>
        <dbReference type="EMBL" id="OEY68768.1"/>
    </source>
</evidence>
<dbReference type="InterPro" id="IPR022742">
    <property type="entry name" value="Hydrolase_4"/>
</dbReference>
<organism evidence="2 3">
    <name type="scientific">Rheinheimera salexigens</name>
    <dbReference type="NCBI Taxonomy" id="1628148"/>
    <lineage>
        <taxon>Bacteria</taxon>
        <taxon>Pseudomonadati</taxon>
        <taxon>Pseudomonadota</taxon>
        <taxon>Gammaproteobacteria</taxon>
        <taxon>Chromatiales</taxon>
        <taxon>Chromatiaceae</taxon>
        <taxon>Rheinheimera</taxon>
    </lineage>
</organism>
<dbReference type="STRING" id="1628148.BI198_03710"/>
<keyword evidence="3" id="KW-1185">Reference proteome</keyword>
<dbReference type="InterPro" id="IPR029058">
    <property type="entry name" value="AB_hydrolase_fold"/>
</dbReference>
<dbReference type="SUPFAM" id="SSF82784">
    <property type="entry name" value="OsmC-like"/>
    <property type="match status" value="1"/>
</dbReference>
<dbReference type="Pfam" id="PF12146">
    <property type="entry name" value="Hydrolase_4"/>
    <property type="match status" value="1"/>
</dbReference>
<dbReference type="Gene3D" id="3.40.50.1820">
    <property type="entry name" value="alpha/beta hydrolase"/>
    <property type="match status" value="1"/>
</dbReference>
<dbReference type="InterPro" id="IPR003718">
    <property type="entry name" value="OsmC/Ohr_fam"/>
</dbReference>
<dbReference type="PANTHER" id="PTHR39624">
    <property type="entry name" value="PROTEIN INVOLVED IN RIMO-MEDIATED BETA-METHYLTHIOLATION OF RIBOSOMAL PROTEIN S12 YCAO"/>
    <property type="match status" value="1"/>
</dbReference>
<protein>
    <submittedName>
        <fullName evidence="2">Osmotically inducible protein C</fullName>
    </submittedName>
</protein>
<dbReference type="InterPro" id="IPR036102">
    <property type="entry name" value="OsmC/Ohrsf"/>
</dbReference>
<proteinExistence type="predicted"/>
<accession>A0A1E7Q3Z2</accession>
<reference evidence="3" key="1">
    <citation type="submission" date="2016-09" db="EMBL/GenBank/DDBJ databases">
        <authorList>
            <person name="Wan X."/>
            <person name="Hou S."/>
        </authorList>
    </citation>
    <scope>NUCLEOTIDE SEQUENCE [LARGE SCALE GENOMIC DNA]</scope>
    <source>
        <strain evidence="3">KH87</strain>
    </source>
</reference>
<dbReference type="Pfam" id="PF02566">
    <property type="entry name" value="OsmC"/>
    <property type="match status" value="1"/>
</dbReference>
<dbReference type="InterPro" id="IPR015946">
    <property type="entry name" value="KH_dom-like_a/b"/>
</dbReference>
<comment type="caution">
    <text evidence="2">The sequence shown here is derived from an EMBL/GenBank/DDBJ whole genome shotgun (WGS) entry which is preliminary data.</text>
</comment>